<evidence type="ECO:0008006" key="2">
    <source>
        <dbReference type="Google" id="ProtNLM"/>
    </source>
</evidence>
<dbReference type="SUPFAM" id="SSF49777">
    <property type="entry name" value="PEBP-like"/>
    <property type="match status" value="1"/>
</dbReference>
<dbReference type="PANTHER" id="PTHR11362:SF82">
    <property type="entry name" value="PHOSPHATIDYLETHANOLAMINE-BINDING PROTEIN 4"/>
    <property type="match status" value="1"/>
</dbReference>
<dbReference type="InterPro" id="IPR008914">
    <property type="entry name" value="PEBP"/>
</dbReference>
<dbReference type="Gene3D" id="3.90.280.10">
    <property type="entry name" value="PEBP-like"/>
    <property type="match status" value="1"/>
</dbReference>
<dbReference type="AlphaFoldDB" id="A0A1I8NFW2"/>
<dbReference type="InterPro" id="IPR035810">
    <property type="entry name" value="PEBP_euk"/>
</dbReference>
<evidence type="ECO:0000313" key="1">
    <source>
        <dbReference type="EnsemblMetazoa" id="MDOA014715-PB"/>
    </source>
</evidence>
<organism evidence="1">
    <name type="scientific">Musca domestica</name>
    <name type="common">House fly</name>
    <dbReference type="NCBI Taxonomy" id="7370"/>
    <lineage>
        <taxon>Eukaryota</taxon>
        <taxon>Metazoa</taxon>
        <taxon>Ecdysozoa</taxon>
        <taxon>Arthropoda</taxon>
        <taxon>Hexapoda</taxon>
        <taxon>Insecta</taxon>
        <taxon>Pterygota</taxon>
        <taxon>Neoptera</taxon>
        <taxon>Endopterygota</taxon>
        <taxon>Diptera</taxon>
        <taxon>Brachycera</taxon>
        <taxon>Muscomorpha</taxon>
        <taxon>Muscoidea</taxon>
        <taxon>Muscidae</taxon>
        <taxon>Musca</taxon>
    </lineage>
</organism>
<dbReference type="STRING" id="7370.A0A1I8NFW2"/>
<dbReference type="CDD" id="cd00866">
    <property type="entry name" value="PEBP_euk"/>
    <property type="match status" value="1"/>
</dbReference>
<dbReference type="VEuPathDB" id="VectorBase:MDOA014715"/>
<dbReference type="VEuPathDB" id="VectorBase:MDOMA2_016193"/>
<protein>
    <recommendedName>
        <fullName evidence="2">Phosphatidylethanolamine-binding protein</fullName>
    </recommendedName>
</protein>
<dbReference type="InterPro" id="IPR036610">
    <property type="entry name" value="PEBP-like_sf"/>
</dbReference>
<accession>A0A1I8NFW2</accession>
<name>A0A1I8NFW2_MUSDO</name>
<reference evidence="1" key="1">
    <citation type="submission" date="2020-05" db="UniProtKB">
        <authorList>
            <consortium name="EnsemblMetazoa"/>
        </authorList>
    </citation>
    <scope>IDENTIFICATION</scope>
    <source>
        <strain evidence="1">Aabys</strain>
    </source>
</reference>
<dbReference type="Pfam" id="PF01161">
    <property type="entry name" value="PBP"/>
    <property type="match status" value="1"/>
</dbReference>
<dbReference type="eggNOG" id="KOG3346">
    <property type="taxonomic scope" value="Eukaryota"/>
</dbReference>
<sequence>MLSSIILVTLLAAHGIAEDDLDKLFKDFNVVPQIIDEAPKEKLKVKLEMDNGLMVGDGIEYKPADMVSVPIIDWPSADPNKYYSVYMGCPDAPDTKDPRWSEAIHWLVLNVPGNQVDKGELYCSYIGPFPPKNAGIMRYVYLVYEQPNKIDFDEKVIDPANGKAHMNYKIRKFAEKYELGAPIAGNLYRAQWDESVPGLHKSINLKIDD</sequence>
<proteinExistence type="predicted"/>
<dbReference type="EnsemblMetazoa" id="MDOA014715-RB">
    <property type="protein sequence ID" value="MDOA014715-PB"/>
    <property type="gene ID" value="MDOA014715"/>
</dbReference>
<dbReference type="PANTHER" id="PTHR11362">
    <property type="entry name" value="PHOSPHATIDYLETHANOLAMINE-BINDING PROTEIN"/>
    <property type="match status" value="1"/>
</dbReference>